<comment type="caution">
    <text evidence="1">The sequence shown here is derived from an EMBL/GenBank/DDBJ whole genome shotgun (WGS) entry which is preliminary data.</text>
</comment>
<gene>
    <name evidence="1" type="ORF">ACI2L5_47985</name>
</gene>
<dbReference type="Pfam" id="PF19827">
    <property type="entry name" value="DUF6308"/>
    <property type="match status" value="1"/>
</dbReference>
<sequence length="230" mass="24939">MPPADPVLSLTERLLQLASTRQAVTDLQRYFGIGSATDSPPYTGSHFEHLGGGGDRAESAHTVTPEDLIAVQTLSVQVPVRVALDLLQGSLGEQVSTLLRDIPADLDLAHADPCHVQQGSPADQAWHLLYRQPHVGWVTAGKLLAHKRPRLLPVYDHVVRCALGRPASWWISLHAALQAHDQALHHRLLNLRGAAAVPTSVSALRICDVVVWMGHCDSHRNAHCTGLAMP</sequence>
<dbReference type="InterPro" id="IPR046275">
    <property type="entry name" value="DUF6308"/>
</dbReference>
<dbReference type="EMBL" id="JBJDQH010000028">
    <property type="protein sequence ID" value="MFK4272570.1"/>
    <property type="molecule type" value="Genomic_DNA"/>
</dbReference>
<keyword evidence="2" id="KW-1185">Reference proteome</keyword>
<accession>A0ABW8M312</accession>
<organism evidence="1 2">
    <name type="scientific">Streptomyces milbemycinicus</name>
    <dbReference type="NCBI Taxonomy" id="476552"/>
    <lineage>
        <taxon>Bacteria</taxon>
        <taxon>Bacillati</taxon>
        <taxon>Actinomycetota</taxon>
        <taxon>Actinomycetes</taxon>
        <taxon>Kitasatosporales</taxon>
        <taxon>Streptomycetaceae</taxon>
        <taxon>Streptomyces</taxon>
    </lineage>
</organism>
<dbReference type="Proteomes" id="UP001620295">
    <property type="component" value="Unassembled WGS sequence"/>
</dbReference>
<reference evidence="1 2" key="1">
    <citation type="submission" date="2024-11" db="EMBL/GenBank/DDBJ databases">
        <title>The Natural Products Discovery Center: Release of the First 8490 Sequenced Strains for Exploring Actinobacteria Biosynthetic Diversity.</title>
        <authorList>
            <person name="Kalkreuter E."/>
            <person name="Kautsar S.A."/>
            <person name="Yang D."/>
            <person name="Bader C.D."/>
            <person name="Teijaro C.N."/>
            <person name="Fluegel L."/>
            <person name="Davis C.M."/>
            <person name="Simpson J.R."/>
            <person name="Lauterbach L."/>
            <person name="Steele A.D."/>
            <person name="Gui C."/>
            <person name="Meng S."/>
            <person name="Li G."/>
            <person name="Viehrig K."/>
            <person name="Ye F."/>
            <person name="Su P."/>
            <person name="Kiefer A.F."/>
            <person name="Nichols A."/>
            <person name="Cepeda A.J."/>
            <person name="Yan W."/>
            <person name="Fan B."/>
            <person name="Jiang Y."/>
            <person name="Adhikari A."/>
            <person name="Zheng C.-J."/>
            <person name="Schuster L."/>
            <person name="Cowan T.M."/>
            <person name="Smanski M.J."/>
            <person name="Chevrette M.G."/>
            <person name="De Carvalho L.P.S."/>
            <person name="Shen B."/>
        </authorList>
    </citation>
    <scope>NUCLEOTIDE SEQUENCE [LARGE SCALE GENOMIC DNA]</scope>
    <source>
        <strain evidence="1 2">NPDC020863</strain>
    </source>
</reference>
<dbReference type="RefSeq" id="WP_404748865.1">
    <property type="nucleotide sequence ID" value="NZ_JBJDQH010000028.1"/>
</dbReference>
<evidence type="ECO:0000313" key="1">
    <source>
        <dbReference type="EMBL" id="MFK4272570.1"/>
    </source>
</evidence>
<evidence type="ECO:0000313" key="2">
    <source>
        <dbReference type="Proteomes" id="UP001620295"/>
    </source>
</evidence>
<name>A0ABW8M312_9ACTN</name>
<proteinExistence type="predicted"/>
<protein>
    <submittedName>
        <fullName evidence="1">DUF6308 family protein</fullName>
    </submittedName>
</protein>